<dbReference type="Proteomes" id="UP001595616">
    <property type="component" value="Unassembled WGS sequence"/>
</dbReference>
<dbReference type="EC" id="3.4.-.-" evidence="1"/>
<dbReference type="PIRSF" id="PIRSF029171">
    <property type="entry name" value="Esterase_LipA"/>
    <property type="match status" value="1"/>
</dbReference>
<protein>
    <submittedName>
        <fullName evidence="1">Alpha/beta hydrolase family protein</fullName>
        <ecNumber evidence="1">3.4.-.-</ecNumber>
    </submittedName>
</protein>
<organism evidence="1 2">
    <name type="scientific">Lacihabitans lacunae</name>
    <dbReference type="NCBI Taxonomy" id="1028214"/>
    <lineage>
        <taxon>Bacteria</taxon>
        <taxon>Pseudomonadati</taxon>
        <taxon>Bacteroidota</taxon>
        <taxon>Cytophagia</taxon>
        <taxon>Cytophagales</taxon>
        <taxon>Leadbetterellaceae</taxon>
        <taxon>Lacihabitans</taxon>
    </lineage>
</organism>
<keyword evidence="1" id="KW-0378">Hydrolase</keyword>
<dbReference type="EMBL" id="JBHRYQ010000001">
    <property type="protein sequence ID" value="MFC3810140.1"/>
    <property type="molecule type" value="Genomic_DNA"/>
</dbReference>
<dbReference type="InterPro" id="IPR005152">
    <property type="entry name" value="Lipase_secreted"/>
</dbReference>
<gene>
    <name evidence="1" type="ORF">ACFOOI_05710</name>
</gene>
<dbReference type="Gene3D" id="1.10.260.160">
    <property type="match status" value="1"/>
</dbReference>
<dbReference type="SUPFAM" id="SSF53474">
    <property type="entry name" value="alpha/beta-Hydrolases"/>
    <property type="match status" value="1"/>
</dbReference>
<reference evidence="2" key="1">
    <citation type="journal article" date="2019" name="Int. J. Syst. Evol. Microbiol.">
        <title>The Global Catalogue of Microorganisms (GCM) 10K type strain sequencing project: providing services to taxonomists for standard genome sequencing and annotation.</title>
        <authorList>
            <consortium name="The Broad Institute Genomics Platform"/>
            <consortium name="The Broad Institute Genome Sequencing Center for Infectious Disease"/>
            <person name="Wu L."/>
            <person name="Ma J."/>
        </authorList>
    </citation>
    <scope>NUCLEOTIDE SEQUENCE [LARGE SCALE GENOMIC DNA]</scope>
    <source>
        <strain evidence="2">CECT 7956</strain>
    </source>
</reference>
<accession>A0ABV7YT45</accession>
<dbReference type="GO" id="GO:0016787">
    <property type="term" value="F:hydrolase activity"/>
    <property type="evidence" value="ECO:0007669"/>
    <property type="project" value="UniProtKB-KW"/>
</dbReference>
<dbReference type="RefSeq" id="WP_379836002.1">
    <property type="nucleotide sequence ID" value="NZ_JBHRYQ010000001.1"/>
</dbReference>
<dbReference type="InterPro" id="IPR029058">
    <property type="entry name" value="AB_hydrolase_fold"/>
</dbReference>
<comment type="caution">
    <text evidence="1">The sequence shown here is derived from an EMBL/GenBank/DDBJ whole genome shotgun (WGS) entry which is preliminary data.</text>
</comment>
<keyword evidence="2" id="KW-1185">Reference proteome</keyword>
<dbReference type="Gene3D" id="3.40.50.1820">
    <property type="entry name" value="alpha/beta hydrolase"/>
    <property type="match status" value="1"/>
</dbReference>
<dbReference type="PANTHER" id="PTHR34853">
    <property type="match status" value="1"/>
</dbReference>
<sequence>MKISTFRPFLLVLLSFWILSCGKTEVDPVNIYLVEAKEGGQFSKTELASQLGTSLGASSSQVALFIRTGVKFYKITYKTKNTNGDQISASGALILPTDLNQESLALASYQHGTIFNETDAPSYFGLTTEFGIGAFLASTGYITCMPDYVGYGASKEQKHPYEHREGLAQPSVDFILAVKEFLTNQKVNWNNNLLLGGYSEGGYATMATFKMLEEKYKSELNVKAVSSGAGAYNKTKTLESFLTEKTSGEAGNNRSYMWVLNTYDRIYKLNRPLSSYYVEPYLSQVTKDSYLANISKSFDEILNPTFVKGLVQKTDTPFLNAVLDNDIYDWKPTAVLRLYHGTSDTYVPYLNSKTAYDAMIKRGAANVTLVPIDGGNHGSSISTFLLGTLDLFNKYKN</sequence>
<name>A0ABV7YT45_9BACT</name>
<proteinExistence type="predicted"/>
<dbReference type="PANTHER" id="PTHR34853:SF1">
    <property type="entry name" value="LIPASE 5"/>
    <property type="match status" value="1"/>
</dbReference>
<evidence type="ECO:0000313" key="2">
    <source>
        <dbReference type="Proteomes" id="UP001595616"/>
    </source>
</evidence>
<evidence type="ECO:0000313" key="1">
    <source>
        <dbReference type="EMBL" id="MFC3810140.1"/>
    </source>
</evidence>
<dbReference type="Pfam" id="PF03583">
    <property type="entry name" value="LIP"/>
    <property type="match status" value="1"/>
</dbReference>
<dbReference type="PROSITE" id="PS51257">
    <property type="entry name" value="PROKAR_LIPOPROTEIN"/>
    <property type="match status" value="1"/>
</dbReference>